<protein>
    <submittedName>
        <fullName evidence="1">Uncharacterized protein</fullName>
    </submittedName>
</protein>
<accession>A0A427AM57</accession>
<name>A0A427AM57_ENSVE</name>
<reference evidence="1 2" key="1">
    <citation type="journal article" date="2014" name="Agronomy (Basel)">
        <title>A Draft Genome Sequence for Ensete ventricosum, the Drought-Tolerant Tree Against Hunger.</title>
        <authorList>
            <person name="Harrison J."/>
            <person name="Moore K.A."/>
            <person name="Paszkiewicz K."/>
            <person name="Jones T."/>
            <person name="Grant M."/>
            <person name="Ambacheew D."/>
            <person name="Muzemil S."/>
            <person name="Studholme D.J."/>
        </authorList>
    </citation>
    <scope>NUCLEOTIDE SEQUENCE [LARGE SCALE GENOMIC DNA]</scope>
</reference>
<gene>
    <name evidence="1" type="ORF">B296_00005626</name>
</gene>
<dbReference type="Proteomes" id="UP000287651">
    <property type="component" value="Unassembled WGS sequence"/>
</dbReference>
<dbReference type="EMBL" id="AMZH03001955">
    <property type="protein sequence ID" value="RRT77343.1"/>
    <property type="molecule type" value="Genomic_DNA"/>
</dbReference>
<proteinExistence type="predicted"/>
<evidence type="ECO:0000313" key="1">
    <source>
        <dbReference type="EMBL" id="RRT77343.1"/>
    </source>
</evidence>
<sequence>MTTCPTCPPSSLVAARGVLGIAPPGGRFDSSRLPAINVYAPIAASRVALRGVARSGLMSTECSDVLCRNVAAIIRLEGRESKSGVEVGTGLNWITKATLRPSWRGSRGGCVSFHDLALWRLRLKLGLPCLDLASEAKKSLDHDDKRSMLELGLGERLQLGSVADSCKKVRISVPEALIFFIAYHTAASHHVVRGPCGKACACSWGMSTLPTLLVLGRSYYR</sequence>
<evidence type="ECO:0000313" key="2">
    <source>
        <dbReference type="Proteomes" id="UP000287651"/>
    </source>
</evidence>
<dbReference type="AlphaFoldDB" id="A0A427AM57"/>
<comment type="caution">
    <text evidence="1">The sequence shown here is derived from an EMBL/GenBank/DDBJ whole genome shotgun (WGS) entry which is preliminary data.</text>
</comment>
<organism evidence="1 2">
    <name type="scientific">Ensete ventricosum</name>
    <name type="common">Abyssinian banana</name>
    <name type="synonym">Musa ensete</name>
    <dbReference type="NCBI Taxonomy" id="4639"/>
    <lineage>
        <taxon>Eukaryota</taxon>
        <taxon>Viridiplantae</taxon>
        <taxon>Streptophyta</taxon>
        <taxon>Embryophyta</taxon>
        <taxon>Tracheophyta</taxon>
        <taxon>Spermatophyta</taxon>
        <taxon>Magnoliopsida</taxon>
        <taxon>Liliopsida</taxon>
        <taxon>Zingiberales</taxon>
        <taxon>Musaceae</taxon>
        <taxon>Ensete</taxon>
    </lineage>
</organism>